<proteinExistence type="predicted"/>
<dbReference type="Proteomes" id="UP000326944">
    <property type="component" value="Chromosome"/>
</dbReference>
<gene>
    <name evidence="1" type="ORF">FJR48_11450</name>
</gene>
<sequence>MDIEDRKVIGEDIKTAEFGWPVGMPLIKKIDSKYKLWEVRTNLNGNRIARVIFTIYKDCMILLHGFIKKSQKLPQKDKELAIERSKKFNKGDCDEK</sequence>
<dbReference type="InterPro" id="IPR009241">
    <property type="entry name" value="HigB-like"/>
</dbReference>
<organism evidence="1 2">
    <name type="scientific">Sulfurimonas lithotrophica</name>
    <dbReference type="NCBI Taxonomy" id="2590022"/>
    <lineage>
        <taxon>Bacteria</taxon>
        <taxon>Pseudomonadati</taxon>
        <taxon>Campylobacterota</taxon>
        <taxon>Epsilonproteobacteria</taxon>
        <taxon>Campylobacterales</taxon>
        <taxon>Sulfurimonadaceae</taxon>
        <taxon>Sulfurimonas</taxon>
    </lineage>
</organism>
<dbReference type="AlphaFoldDB" id="A0A5P8P415"/>
<dbReference type="KEGG" id="sulg:FJR48_11450"/>
<reference evidence="1 2" key="1">
    <citation type="submission" date="2019-09" db="EMBL/GenBank/DDBJ databases">
        <title>Sulfurimonas gotlandica sp. nov., a chemoautotrophic and psychrotolerant epsilonproteobacterium isolated from a pelagic redoxcline, and an emended description of the genus Sulfurimonas.</title>
        <authorList>
            <person name="Wang S."/>
            <person name="Jiang L."/>
            <person name="Shao S."/>
        </authorList>
    </citation>
    <scope>NUCLEOTIDE SEQUENCE [LARGE SCALE GENOMIC DNA]</scope>
    <source>
        <strain evidence="1 2">GYSZ_1</strain>
    </source>
</reference>
<keyword evidence="2" id="KW-1185">Reference proteome</keyword>
<evidence type="ECO:0000313" key="2">
    <source>
        <dbReference type="Proteomes" id="UP000326944"/>
    </source>
</evidence>
<protein>
    <submittedName>
        <fullName evidence="1">Type II toxin-antitoxin system RelE/ParE family toxin</fullName>
    </submittedName>
</protein>
<accession>A0A5P8P415</accession>
<dbReference type="OrthoDB" id="3233388at2"/>
<dbReference type="Pfam" id="PF05973">
    <property type="entry name" value="Gp49"/>
    <property type="match status" value="1"/>
</dbReference>
<dbReference type="EMBL" id="CP043617">
    <property type="protein sequence ID" value="QFR50503.1"/>
    <property type="molecule type" value="Genomic_DNA"/>
</dbReference>
<name>A0A5P8P415_9BACT</name>
<evidence type="ECO:0000313" key="1">
    <source>
        <dbReference type="EMBL" id="QFR50503.1"/>
    </source>
</evidence>